<dbReference type="EMBL" id="CZAO01000002">
    <property type="protein sequence ID" value="CUO98211.1"/>
    <property type="molecule type" value="Genomic_DNA"/>
</dbReference>
<dbReference type="AlphaFoldDB" id="A0A174JHW5"/>
<organism evidence="3 5">
    <name type="scientific">Bacteroides uniformis</name>
    <dbReference type="NCBI Taxonomy" id="820"/>
    <lineage>
        <taxon>Bacteria</taxon>
        <taxon>Pseudomonadati</taxon>
        <taxon>Bacteroidota</taxon>
        <taxon>Bacteroidia</taxon>
        <taxon>Bacteroidales</taxon>
        <taxon>Bacteroidaceae</taxon>
        <taxon>Bacteroides</taxon>
    </lineage>
</organism>
<proteinExistence type="predicted"/>
<evidence type="ECO:0000313" key="5">
    <source>
        <dbReference type="Proteomes" id="UP000095766"/>
    </source>
</evidence>
<dbReference type="InterPro" id="IPR028098">
    <property type="entry name" value="Glyco_trans_4-like_N"/>
</dbReference>
<evidence type="ECO:0000313" key="6">
    <source>
        <dbReference type="Proteomes" id="UP000196329"/>
    </source>
</evidence>
<dbReference type="Proteomes" id="UP000196329">
    <property type="component" value="Unassembled WGS sequence"/>
</dbReference>
<keyword evidence="1 3" id="KW-0808">Transferase</keyword>
<protein>
    <submittedName>
        <fullName evidence="3">Glycosyltransferase</fullName>
    </submittedName>
</protein>
<gene>
    <name evidence="4" type="ORF">B5G17_07285</name>
    <name evidence="3" type="ORF">ERS852510_00576</name>
</gene>
<evidence type="ECO:0000313" key="4">
    <source>
        <dbReference type="EMBL" id="OUN55509.1"/>
    </source>
</evidence>
<feature type="domain" description="Glycosyltransferase subfamily 4-like N-terminal" evidence="2">
    <location>
        <begin position="60"/>
        <end position="168"/>
    </location>
</feature>
<dbReference type="SUPFAM" id="SSF53756">
    <property type="entry name" value="UDP-Glycosyltransferase/glycogen phosphorylase"/>
    <property type="match status" value="1"/>
</dbReference>
<reference evidence="4" key="3">
    <citation type="journal article" date="2018" name="BMC Genomics">
        <title>Whole genome sequencing and function prediction of 133 gut anaerobes isolated from chicken caecum in pure cultures.</title>
        <authorList>
            <person name="Medvecky M."/>
            <person name="Cejkova D."/>
            <person name="Polansky O."/>
            <person name="Karasova D."/>
            <person name="Kubasova T."/>
            <person name="Cizek A."/>
            <person name="Rychlik I."/>
        </authorList>
    </citation>
    <scope>NUCLEOTIDE SEQUENCE</scope>
    <source>
        <strain evidence="4">An67</strain>
    </source>
</reference>
<dbReference type="Pfam" id="PF13439">
    <property type="entry name" value="Glyco_transf_4"/>
    <property type="match status" value="1"/>
</dbReference>
<dbReference type="Proteomes" id="UP000095766">
    <property type="component" value="Unassembled WGS sequence"/>
</dbReference>
<dbReference type="RefSeq" id="WP_057252521.1">
    <property type="nucleotide sequence ID" value="NZ_CZAO01000002.1"/>
</dbReference>
<reference evidence="3 5" key="1">
    <citation type="submission" date="2015-09" db="EMBL/GenBank/DDBJ databases">
        <authorList>
            <consortium name="Pathogen Informatics"/>
        </authorList>
    </citation>
    <scope>NUCLEOTIDE SEQUENCE [LARGE SCALE GENOMIC DNA]</scope>
    <source>
        <strain evidence="3 5">2789STDY5834898</strain>
    </source>
</reference>
<evidence type="ECO:0000313" key="3">
    <source>
        <dbReference type="EMBL" id="CUO98211.1"/>
    </source>
</evidence>
<evidence type="ECO:0000256" key="1">
    <source>
        <dbReference type="ARBA" id="ARBA00022679"/>
    </source>
</evidence>
<sequence>MKLLYIDPQSAYNLAQYDYSLLSNVNAKITYCCSVRYDAPQIADTDYRYVFGYAKYKWRILKAFSYILSILKVIAIVREIRPDVIHVQWWRLWFVDYMALFFYKKYCGCVVFTVHNIMPHDSGIRYKKKCSDYYNKVDKLIVHVNQTKEQLVKDFFLPIGKIFVVPHGLLNNNVDNSVVDSYEVELENKWNVKSKIVFSLLGYQSHYKGTDILKNVLEKSKLLQNNSHILFIIAGKGDIITPKMMHGYNNVLVINNFIPSEQLEAIMRVTDVQLLPYRTISQSGVLLSTIDKEIPYIATDVGGLSEPLSIASIGWLISPDSIDELQSLLESLSLCPKEIQCKKNNHDGWKSVKKYYDWKDIGRKTMDCYRTVFTMIQLILFPLVCLLY</sequence>
<dbReference type="GO" id="GO:0009103">
    <property type="term" value="P:lipopolysaccharide biosynthetic process"/>
    <property type="evidence" value="ECO:0007669"/>
    <property type="project" value="TreeGrafter"/>
</dbReference>
<dbReference type="PANTHER" id="PTHR46401">
    <property type="entry name" value="GLYCOSYLTRANSFERASE WBBK-RELATED"/>
    <property type="match status" value="1"/>
</dbReference>
<dbReference type="PANTHER" id="PTHR46401:SF2">
    <property type="entry name" value="GLYCOSYLTRANSFERASE WBBK-RELATED"/>
    <property type="match status" value="1"/>
</dbReference>
<dbReference type="GO" id="GO:0016757">
    <property type="term" value="F:glycosyltransferase activity"/>
    <property type="evidence" value="ECO:0007669"/>
    <property type="project" value="TreeGrafter"/>
</dbReference>
<reference evidence="6" key="2">
    <citation type="submission" date="2017-04" db="EMBL/GenBank/DDBJ databases">
        <title>Function of individual gut microbiota members based on whole genome sequencing of pure cultures obtained from chicken caecum.</title>
        <authorList>
            <person name="Medvecky M."/>
            <person name="Cejkova D."/>
            <person name="Polansky O."/>
            <person name="Karasova D."/>
            <person name="Kubasova T."/>
            <person name="Cizek A."/>
            <person name="Rychlik I."/>
        </authorList>
    </citation>
    <scope>NUCLEOTIDE SEQUENCE [LARGE SCALE GENOMIC DNA]</scope>
    <source>
        <strain evidence="6">An67</strain>
    </source>
</reference>
<dbReference type="Pfam" id="PF13692">
    <property type="entry name" value="Glyco_trans_1_4"/>
    <property type="match status" value="1"/>
</dbReference>
<name>A0A174JHW5_BACUN</name>
<dbReference type="EMBL" id="NFHS01000003">
    <property type="protein sequence ID" value="OUN55509.1"/>
    <property type="molecule type" value="Genomic_DNA"/>
</dbReference>
<dbReference type="CDD" id="cd03801">
    <property type="entry name" value="GT4_PimA-like"/>
    <property type="match status" value="1"/>
</dbReference>
<evidence type="ECO:0000259" key="2">
    <source>
        <dbReference type="Pfam" id="PF13439"/>
    </source>
</evidence>
<accession>A0A174JHW5</accession>
<dbReference type="Gene3D" id="3.40.50.2000">
    <property type="entry name" value="Glycogen Phosphorylase B"/>
    <property type="match status" value="2"/>
</dbReference>